<dbReference type="EMBL" id="AP022595">
    <property type="protein sequence ID" value="BBY57879.1"/>
    <property type="molecule type" value="Genomic_DNA"/>
</dbReference>
<keyword evidence="2" id="KW-0812">Transmembrane</keyword>
<evidence type="ECO:0000256" key="1">
    <source>
        <dbReference type="SAM" id="MobiDB-lite"/>
    </source>
</evidence>
<reference evidence="3 4" key="1">
    <citation type="journal article" date="2019" name="Emerg. Microbes Infect.">
        <title>Comprehensive subspecies identification of 175 nontuberculous mycobacteria species based on 7547 genomic profiles.</title>
        <authorList>
            <person name="Matsumoto Y."/>
            <person name="Kinjo T."/>
            <person name="Motooka D."/>
            <person name="Nabeya D."/>
            <person name="Jung N."/>
            <person name="Uechi K."/>
            <person name="Horii T."/>
            <person name="Iida T."/>
            <person name="Fujita J."/>
            <person name="Nakamura S."/>
        </authorList>
    </citation>
    <scope>NUCLEOTIDE SEQUENCE [LARGE SCALE GENOMIC DNA]</scope>
    <source>
        <strain evidence="3 4">JCM 30395</strain>
    </source>
</reference>
<dbReference type="AlphaFoldDB" id="A0A7I7SNS7"/>
<keyword evidence="2" id="KW-1133">Transmembrane helix</keyword>
<feature type="transmembrane region" description="Helical" evidence="2">
    <location>
        <begin position="47"/>
        <end position="69"/>
    </location>
</feature>
<organism evidence="3 4">
    <name type="scientific">Mycolicibacterium sarraceniae</name>
    <dbReference type="NCBI Taxonomy" id="1534348"/>
    <lineage>
        <taxon>Bacteria</taxon>
        <taxon>Bacillati</taxon>
        <taxon>Actinomycetota</taxon>
        <taxon>Actinomycetes</taxon>
        <taxon>Mycobacteriales</taxon>
        <taxon>Mycobacteriaceae</taxon>
        <taxon>Mycolicibacterium</taxon>
    </lineage>
</organism>
<proteinExistence type="predicted"/>
<keyword evidence="2" id="KW-0472">Membrane</keyword>
<name>A0A7I7SNS7_9MYCO</name>
<evidence type="ECO:0000256" key="2">
    <source>
        <dbReference type="SAM" id="Phobius"/>
    </source>
</evidence>
<protein>
    <submittedName>
        <fullName evidence="3">Uncharacterized protein</fullName>
    </submittedName>
</protein>
<feature type="transmembrane region" description="Helical" evidence="2">
    <location>
        <begin position="20"/>
        <end position="40"/>
    </location>
</feature>
<evidence type="ECO:0000313" key="3">
    <source>
        <dbReference type="EMBL" id="BBY57879.1"/>
    </source>
</evidence>
<sequence length="186" mass="18613">MAFSRAVTGSALAEADLPAVAFTAVIWAVLVAATGVLVVFSVDDCVAVCSSAGVLSAAALFDVIVVPAVRRALTSGRCVEPRLEAVDDAAAASESDAVDGATVFFEEVDLLVVPSAAAVAAAEDGAFGPRAGLLVAFFDDPVFDVAELPEFEDELWSASSALATATTGPASDNPSASAAIPALAPR</sequence>
<dbReference type="KEGG" id="msar:MSAR_10150"/>
<gene>
    <name evidence="3" type="ORF">MSAR_10150</name>
</gene>
<dbReference type="Proteomes" id="UP000466445">
    <property type="component" value="Chromosome"/>
</dbReference>
<evidence type="ECO:0000313" key="4">
    <source>
        <dbReference type="Proteomes" id="UP000466445"/>
    </source>
</evidence>
<feature type="region of interest" description="Disordered" evidence="1">
    <location>
        <begin position="164"/>
        <end position="186"/>
    </location>
</feature>
<accession>A0A7I7SNS7</accession>
<keyword evidence="4" id="KW-1185">Reference proteome</keyword>